<feature type="active site" evidence="1">
    <location>
        <position position="420"/>
    </location>
</feature>
<dbReference type="GO" id="GO:0006264">
    <property type="term" value="P:mitochondrial DNA replication"/>
    <property type="evidence" value="ECO:0007669"/>
    <property type="project" value="TreeGrafter"/>
</dbReference>
<evidence type="ECO:0000313" key="5">
    <source>
        <dbReference type="Proteomes" id="UP001367676"/>
    </source>
</evidence>
<keyword evidence="5" id="KW-1185">Reference proteome</keyword>
<keyword evidence="1" id="KW-0269">Exonuclease</keyword>
<evidence type="ECO:0000259" key="3">
    <source>
        <dbReference type="Pfam" id="PF12705"/>
    </source>
</evidence>
<comment type="similarity">
    <text evidence="1">Belongs to the MGME1 family.</text>
</comment>
<reference evidence="4 5" key="1">
    <citation type="submission" date="2024-03" db="EMBL/GenBank/DDBJ databases">
        <title>Adaptation during the transition from Ophiocordyceps entomopathogen to insect associate is accompanied by gene loss and intensified selection.</title>
        <authorList>
            <person name="Ward C.M."/>
            <person name="Onetto C.A."/>
            <person name="Borneman A.R."/>
        </authorList>
    </citation>
    <scope>NUCLEOTIDE SEQUENCE [LARGE SCALE GENOMIC DNA]</scope>
    <source>
        <strain evidence="4">AWRI1</strain>
        <tissue evidence="4">Single Adult Female</tissue>
    </source>
</reference>
<protein>
    <recommendedName>
        <fullName evidence="1">Mitochondrial genome maintenance exonuclease 1</fullName>
        <ecNumber evidence="1">3.1.-.-</ecNumber>
    </recommendedName>
</protein>
<dbReference type="GO" id="GO:0043504">
    <property type="term" value="P:mitochondrial DNA repair"/>
    <property type="evidence" value="ECO:0007669"/>
    <property type="project" value="UniProtKB-UniRule"/>
</dbReference>
<feature type="active site" evidence="1">
    <location>
        <position position="692"/>
    </location>
</feature>
<dbReference type="EC" id="3.1.-.-" evidence="1"/>
<dbReference type="InterPro" id="IPR038726">
    <property type="entry name" value="PDDEXK_AddAB-type"/>
</dbReference>
<dbReference type="PANTHER" id="PTHR31340:SF3">
    <property type="entry name" value="MITOCHONDRIAL GENOME MAINTENANCE EXONUCLEASE 1"/>
    <property type="match status" value="1"/>
</dbReference>
<feature type="active site" evidence="1">
    <location>
        <position position="705"/>
    </location>
</feature>
<name>A0AAN9TU95_9HEMI</name>
<comment type="function">
    <text evidence="1">Metal-dependent single-stranded DNA (ssDNA) exonuclease involved in mitochondrial genome maintenance.</text>
</comment>
<feature type="active site" evidence="1">
    <location>
        <position position="405"/>
    </location>
</feature>
<gene>
    <name evidence="4" type="ORF">V9T40_003821</name>
</gene>
<comment type="caution">
    <text evidence="4">The sequence shown here is derived from an EMBL/GenBank/DDBJ whole genome shotgun (WGS) entry which is preliminary data.</text>
</comment>
<proteinExistence type="inferred from homology"/>
<dbReference type="AlphaFoldDB" id="A0AAN9TU95"/>
<evidence type="ECO:0000313" key="4">
    <source>
        <dbReference type="EMBL" id="KAK7603822.1"/>
    </source>
</evidence>
<comment type="caution">
    <text evidence="1">Lacks conserved residue(s) required for the propagation of feature annotation.</text>
</comment>
<feature type="region of interest" description="Disordered" evidence="2">
    <location>
        <begin position="40"/>
        <end position="59"/>
    </location>
</feature>
<keyword evidence="1" id="KW-0540">Nuclease</keyword>
<organism evidence="4 5">
    <name type="scientific">Parthenolecanium corni</name>
    <dbReference type="NCBI Taxonomy" id="536013"/>
    <lineage>
        <taxon>Eukaryota</taxon>
        <taxon>Metazoa</taxon>
        <taxon>Ecdysozoa</taxon>
        <taxon>Arthropoda</taxon>
        <taxon>Hexapoda</taxon>
        <taxon>Insecta</taxon>
        <taxon>Pterygota</taxon>
        <taxon>Neoptera</taxon>
        <taxon>Paraneoptera</taxon>
        <taxon>Hemiptera</taxon>
        <taxon>Sternorrhyncha</taxon>
        <taxon>Coccoidea</taxon>
        <taxon>Coccidae</taxon>
        <taxon>Parthenolecanium</taxon>
    </lineage>
</organism>
<feature type="compositionally biased region" description="Basic residues" evidence="2">
    <location>
        <begin position="120"/>
        <end position="130"/>
    </location>
</feature>
<feature type="active site" evidence="1">
    <location>
        <position position="707"/>
    </location>
</feature>
<feature type="compositionally biased region" description="Basic and acidic residues" evidence="2">
    <location>
        <begin position="109"/>
        <end position="119"/>
    </location>
</feature>
<feature type="region of interest" description="Disordered" evidence="2">
    <location>
        <begin position="241"/>
        <end position="266"/>
    </location>
</feature>
<feature type="domain" description="PD-(D/E)XK endonuclease-like" evidence="3">
    <location>
        <begin position="685"/>
        <end position="788"/>
    </location>
</feature>
<feature type="compositionally biased region" description="Basic and acidic residues" evidence="2">
    <location>
        <begin position="177"/>
        <end position="192"/>
    </location>
</feature>
<keyword evidence="1" id="KW-0378">Hydrolase</keyword>
<evidence type="ECO:0000256" key="2">
    <source>
        <dbReference type="SAM" id="MobiDB-lite"/>
    </source>
</evidence>
<comment type="subcellular location">
    <subcellularLocation>
        <location evidence="1">Mitochondrion</location>
    </subcellularLocation>
</comment>
<dbReference type="EMBL" id="JBBCAQ010000006">
    <property type="protein sequence ID" value="KAK7603822.1"/>
    <property type="molecule type" value="Genomic_DNA"/>
</dbReference>
<dbReference type="Proteomes" id="UP001367676">
    <property type="component" value="Unassembled WGS sequence"/>
</dbReference>
<sequence length="796" mass="90790">MNNFLRITPLFTLSRRLKSKSSDPKRVAEALKQFNRENKQQFGKLIKEGKRKKKREPKILDINDANKEPLVLANAKNVGVSTNDPHLYLTYHPSSEKNSSKSSVTTYDLKSDRKDDSTSKVKKSSKKKLKNTMAESTCDDKSPPKTKRKSSKEKLNSKIAETPDEDKSLKRKAPRKAKTDEKKSSLSSKDESVTMETAQIAQTAEKKPTENPDPDADNSRINVYVEESSQSCDVNLSETNENVAGAPSRDNIDDENDDPSDSIANPFSEYTLLNEYKRRYSPDQIYTETKSISPLYYPYPTVAHILTESMSQTSEMHLKRWKDNQISELGEQEFQVHSESLMNSAKILRKLILTRLRAPDSKLDIPPELQGCWESLNLIFPLFPKVKEVGKVTIHPQLKYKGMVDSIVEFRNKLVLVGWKKANKYVPSLEKTYDLPIQCAAYLGAINSDPSFPFLVDEILLVMSYANGMKADVFHVKTDQCQNYWKLWLDRLHTYHERTKKTEVKDIIKSDFGKLNIEEELARAKEESSNVSEPNYGSSQLTPAQAVGSLDSFLVADNNFPLFNEEKPTYTDQKFELGTNDQSVFKLCPAVTTILGESKSAASKFILERWKNNLIAELGVDGFENYQKNLFETGVTFHKLIQNHVQGNFHEVPATLKGCWDSLQPVLPLITDVKLTESRVVHEKLQYKGVIDCVAKFRDNLVVIDWKKSDKLKSTISMTYDAPLQIAAYIGAINFDSNYPFKVEEGLLVISYMDGSKADVYHLNAENVQKYWEQWLQRLRKYQMEANANCEFNNNQ</sequence>
<dbReference type="PANTHER" id="PTHR31340">
    <property type="entry name" value="MITOCHONDRIAL GENOME MAINTENANCE EXONUCLEASE 1"/>
    <property type="match status" value="1"/>
</dbReference>
<accession>A0AAN9TU95</accession>
<evidence type="ECO:0000256" key="1">
    <source>
        <dbReference type="HAMAP-Rule" id="MF_03030"/>
    </source>
</evidence>
<keyword evidence="1" id="KW-0496">Mitochondrion</keyword>
<dbReference type="GO" id="GO:0005739">
    <property type="term" value="C:mitochondrion"/>
    <property type="evidence" value="ECO:0007669"/>
    <property type="project" value="UniProtKB-SubCell"/>
</dbReference>
<feature type="region of interest" description="Disordered" evidence="2">
    <location>
        <begin position="89"/>
        <end position="219"/>
    </location>
</feature>
<dbReference type="GO" id="GO:0008297">
    <property type="term" value="F:single-stranded DNA exodeoxyribonuclease activity"/>
    <property type="evidence" value="ECO:0007669"/>
    <property type="project" value="UniProtKB-UniRule"/>
</dbReference>
<dbReference type="HAMAP" id="MF_03030">
    <property type="entry name" value="MGME1"/>
    <property type="match status" value="2"/>
</dbReference>
<dbReference type="Pfam" id="PF12705">
    <property type="entry name" value="PDDEXK_1"/>
    <property type="match status" value="1"/>
</dbReference>